<organism evidence="2 3">
    <name type="scientific">Legionella feeleii</name>
    <dbReference type="NCBI Taxonomy" id="453"/>
    <lineage>
        <taxon>Bacteria</taxon>
        <taxon>Pseudomonadati</taxon>
        <taxon>Pseudomonadota</taxon>
        <taxon>Gammaproteobacteria</taxon>
        <taxon>Legionellales</taxon>
        <taxon>Legionellaceae</taxon>
        <taxon>Legionella</taxon>
    </lineage>
</organism>
<gene>
    <name evidence="2" type="ORF">NCTC12022_03512</name>
</gene>
<dbReference type="EMBL" id="UASS01000040">
    <property type="protein sequence ID" value="SPX62747.1"/>
    <property type="molecule type" value="Genomic_DNA"/>
</dbReference>
<name>A0A2X1QWW6_9GAMM</name>
<evidence type="ECO:0000313" key="2">
    <source>
        <dbReference type="EMBL" id="SPX62747.1"/>
    </source>
</evidence>
<sequence>MLFWYVIEMNLEKERSVLLAPEAPCLDTGANGTSG</sequence>
<accession>A0A2X1QWW6</accession>
<feature type="domain" description="Biopterin-dependent aromatic amino acid hydroxylase family profile" evidence="1">
    <location>
        <begin position="1"/>
        <end position="35"/>
    </location>
</feature>
<dbReference type="Proteomes" id="UP000251942">
    <property type="component" value="Unassembled WGS sequence"/>
</dbReference>
<proteinExistence type="predicted"/>
<evidence type="ECO:0000259" key="1">
    <source>
        <dbReference type="PROSITE" id="PS51410"/>
    </source>
</evidence>
<dbReference type="InterPro" id="IPR019774">
    <property type="entry name" value="Aromatic-AA_hydroxylase_C"/>
</dbReference>
<reference evidence="2 3" key="1">
    <citation type="submission" date="2018-06" db="EMBL/GenBank/DDBJ databases">
        <authorList>
            <consortium name="Pathogen Informatics"/>
            <person name="Doyle S."/>
        </authorList>
    </citation>
    <scope>NUCLEOTIDE SEQUENCE [LARGE SCALE GENOMIC DNA]</scope>
    <source>
        <strain evidence="2 3">NCTC12022</strain>
    </source>
</reference>
<dbReference type="GO" id="GO:0016714">
    <property type="term" value="F:oxidoreductase activity, acting on paired donors, with incorporation or reduction of molecular oxygen, reduced pteridine as one donor, and incorporation of one atom of oxygen"/>
    <property type="evidence" value="ECO:0007669"/>
    <property type="project" value="InterPro"/>
</dbReference>
<dbReference type="PROSITE" id="PS51410">
    <property type="entry name" value="BH4_AAA_HYDROXYL_2"/>
    <property type="match status" value="1"/>
</dbReference>
<dbReference type="AlphaFoldDB" id="A0A2X1QWW6"/>
<protein>
    <recommendedName>
        <fullName evidence="1">Biopterin-dependent aromatic amino acid hydroxylase family profile domain-containing protein</fullName>
    </recommendedName>
</protein>
<evidence type="ECO:0000313" key="3">
    <source>
        <dbReference type="Proteomes" id="UP000251942"/>
    </source>
</evidence>